<dbReference type="AlphaFoldDB" id="A0A1Y2I1E9"/>
<dbReference type="PANTHER" id="PTHR24279">
    <property type="entry name" value="CYTOCHROME P450"/>
    <property type="match status" value="1"/>
</dbReference>
<dbReference type="InterPro" id="IPR002401">
    <property type="entry name" value="Cyt_P450_E_grp-I"/>
</dbReference>
<evidence type="ECO:0000256" key="2">
    <source>
        <dbReference type="ARBA" id="ARBA00010617"/>
    </source>
</evidence>
<evidence type="ECO:0000256" key="7">
    <source>
        <dbReference type="ARBA" id="ARBA00023033"/>
    </source>
</evidence>
<dbReference type="InterPro" id="IPR001128">
    <property type="entry name" value="Cyt_P450"/>
</dbReference>
<dbReference type="GO" id="GO:0004497">
    <property type="term" value="F:monooxygenase activity"/>
    <property type="evidence" value="ECO:0007669"/>
    <property type="project" value="UniProtKB-KW"/>
</dbReference>
<organism evidence="8 9">
    <name type="scientific">Catenaria anguillulae PL171</name>
    <dbReference type="NCBI Taxonomy" id="765915"/>
    <lineage>
        <taxon>Eukaryota</taxon>
        <taxon>Fungi</taxon>
        <taxon>Fungi incertae sedis</taxon>
        <taxon>Blastocladiomycota</taxon>
        <taxon>Blastocladiomycetes</taxon>
        <taxon>Blastocladiales</taxon>
        <taxon>Catenariaceae</taxon>
        <taxon>Catenaria</taxon>
    </lineage>
</organism>
<keyword evidence="5" id="KW-0560">Oxidoreductase</keyword>
<keyword evidence="7" id="KW-0503">Monooxygenase</keyword>
<evidence type="ECO:0000256" key="5">
    <source>
        <dbReference type="ARBA" id="ARBA00023002"/>
    </source>
</evidence>
<evidence type="ECO:0000313" key="9">
    <source>
        <dbReference type="Proteomes" id="UP000193411"/>
    </source>
</evidence>
<dbReference type="EMBL" id="MCFL01000002">
    <property type="protein sequence ID" value="ORZ40690.1"/>
    <property type="molecule type" value="Genomic_DNA"/>
</dbReference>
<dbReference type="InterPro" id="IPR036396">
    <property type="entry name" value="Cyt_P450_sf"/>
</dbReference>
<dbReference type="PRINTS" id="PR00463">
    <property type="entry name" value="EP450I"/>
</dbReference>
<dbReference type="SUPFAM" id="SSF48264">
    <property type="entry name" value="Cytochrome P450"/>
    <property type="match status" value="2"/>
</dbReference>
<keyword evidence="9" id="KW-1185">Reference proteome</keyword>
<dbReference type="GO" id="GO:0005506">
    <property type="term" value="F:iron ion binding"/>
    <property type="evidence" value="ECO:0007669"/>
    <property type="project" value="InterPro"/>
</dbReference>
<gene>
    <name evidence="8" type="ORF">BCR44DRAFT_1495225</name>
</gene>
<comment type="similarity">
    <text evidence="2">Belongs to the cytochrome P450 family.</text>
</comment>
<keyword evidence="6" id="KW-0408">Iron</keyword>
<evidence type="ECO:0000256" key="4">
    <source>
        <dbReference type="ARBA" id="ARBA00022723"/>
    </source>
</evidence>
<dbReference type="Pfam" id="PF00067">
    <property type="entry name" value="p450"/>
    <property type="match status" value="1"/>
</dbReference>
<keyword evidence="3" id="KW-0349">Heme</keyword>
<dbReference type="GO" id="GO:0020037">
    <property type="term" value="F:heme binding"/>
    <property type="evidence" value="ECO:0007669"/>
    <property type="project" value="InterPro"/>
</dbReference>
<proteinExistence type="inferred from homology"/>
<evidence type="ECO:0000256" key="1">
    <source>
        <dbReference type="ARBA" id="ARBA00001971"/>
    </source>
</evidence>
<sequence length="289" mass="32238">MNTNTLQDPARLLPTTALAMSVLSPVLRLQATSYRPAASISRRVHSVQIVHRALLAVPGRTKATAVAINSTSETASSMIPPPPTASCIWIADPDMVAEVFRAEPMFPARPVLATWKYYRNKIGYPEGLVLSNGEQWKRVRAASQDLIFKPNHPDVQRKLRDEIVSVVGQDKGVESHHLAHFKYFKNVIKESMRILPNFASNSRLITKDTRLPATRSRMCIGRRIAEMELHVLFGHLLRRMEIVPAAEPLQLECTLGIAPIGFTLLRPTAMGLSAPKCRRLDLKREVQVG</sequence>
<dbReference type="STRING" id="765915.A0A1Y2I1E9"/>
<evidence type="ECO:0000256" key="6">
    <source>
        <dbReference type="ARBA" id="ARBA00023004"/>
    </source>
</evidence>
<comment type="cofactor">
    <cofactor evidence="1">
        <name>heme</name>
        <dbReference type="ChEBI" id="CHEBI:30413"/>
    </cofactor>
</comment>
<dbReference type="InterPro" id="IPR050479">
    <property type="entry name" value="CYP11_CYP27_families"/>
</dbReference>
<evidence type="ECO:0000256" key="3">
    <source>
        <dbReference type="ARBA" id="ARBA00022617"/>
    </source>
</evidence>
<dbReference type="Gene3D" id="1.10.630.10">
    <property type="entry name" value="Cytochrome P450"/>
    <property type="match status" value="3"/>
</dbReference>
<accession>A0A1Y2I1E9</accession>
<keyword evidence="4" id="KW-0479">Metal-binding</keyword>
<dbReference type="OrthoDB" id="1470350at2759"/>
<reference evidence="8 9" key="1">
    <citation type="submission" date="2016-07" db="EMBL/GenBank/DDBJ databases">
        <title>Pervasive Adenine N6-methylation of Active Genes in Fungi.</title>
        <authorList>
            <consortium name="DOE Joint Genome Institute"/>
            <person name="Mondo S.J."/>
            <person name="Dannebaum R.O."/>
            <person name="Kuo R.C."/>
            <person name="Labutti K."/>
            <person name="Haridas S."/>
            <person name="Kuo A."/>
            <person name="Salamov A."/>
            <person name="Ahrendt S.R."/>
            <person name="Lipzen A."/>
            <person name="Sullivan W."/>
            <person name="Andreopoulos W.B."/>
            <person name="Clum A."/>
            <person name="Lindquist E."/>
            <person name="Daum C."/>
            <person name="Ramamoorthy G.K."/>
            <person name="Gryganskyi A."/>
            <person name="Culley D."/>
            <person name="Magnuson J.K."/>
            <person name="James T.Y."/>
            <person name="O'Malley M.A."/>
            <person name="Stajich J.E."/>
            <person name="Spatafora J.W."/>
            <person name="Visel A."/>
            <person name="Grigoriev I.V."/>
        </authorList>
    </citation>
    <scope>NUCLEOTIDE SEQUENCE [LARGE SCALE GENOMIC DNA]</scope>
    <source>
        <strain evidence="8 9">PL171</strain>
    </source>
</reference>
<name>A0A1Y2I1E9_9FUNG</name>
<evidence type="ECO:0000313" key="8">
    <source>
        <dbReference type="EMBL" id="ORZ40690.1"/>
    </source>
</evidence>
<comment type="caution">
    <text evidence="8">The sequence shown here is derived from an EMBL/GenBank/DDBJ whole genome shotgun (WGS) entry which is preliminary data.</text>
</comment>
<protein>
    <submittedName>
        <fullName evidence="8">Cytochrome P450</fullName>
    </submittedName>
</protein>
<dbReference type="Proteomes" id="UP000193411">
    <property type="component" value="Unassembled WGS sequence"/>
</dbReference>
<dbReference type="PANTHER" id="PTHR24279:SF120">
    <property type="entry name" value="CYTOCHROME P450"/>
    <property type="match status" value="1"/>
</dbReference>
<dbReference type="GO" id="GO:0016705">
    <property type="term" value="F:oxidoreductase activity, acting on paired donors, with incorporation or reduction of molecular oxygen"/>
    <property type="evidence" value="ECO:0007669"/>
    <property type="project" value="InterPro"/>
</dbReference>